<evidence type="ECO:0000313" key="3">
    <source>
        <dbReference type="Proteomes" id="UP000694888"/>
    </source>
</evidence>
<organism evidence="3 4">
    <name type="scientific">Aplysia californica</name>
    <name type="common">California sea hare</name>
    <dbReference type="NCBI Taxonomy" id="6500"/>
    <lineage>
        <taxon>Eukaryota</taxon>
        <taxon>Metazoa</taxon>
        <taxon>Spiralia</taxon>
        <taxon>Lophotrochozoa</taxon>
        <taxon>Mollusca</taxon>
        <taxon>Gastropoda</taxon>
        <taxon>Heterobranchia</taxon>
        <taxon>Euthyneura</taxon>
        <taxon>Tectipleura</taxon>
        <taxon>Aplysiida</taxon>
        <taxon>Aplysioidea</taxon>
        <taxon>Aplysiidae</taxon>
        <taxon>Aplysia</taxon>
    </lineage>
</organism>
<evidence type="ECO:0000256" key="1">
    <source>
        <dbReference type="SAM" id="MobiDB-lite"/>
    </source>
</evidence>
<name>A0ABM1VXZ4_APLCA</name>
<proteinExistence type="predicted"/>
<accession>A0ABM1VXZ4</accession>
<protein>
    <submittedName>
        <fullName evidence="4">Chromatin modification-related protein EAF7</fullName>
    </submittedName>
</protein>
<feature type="region of interest" description="Disordered" evidence="1">
    <location>
        <begin position="174"/>
        <end position="235"/>
    </location>
</feature>
<keyword evidence="2" id="KW-0732">Signal</keyword>
<evidence type="ECO:0000313" key="4">
    <source>
        <dbReference type="RefSeq" id="XP_035827287.1"/>
    </source>
</evidence>
<feature type="chain" id="PRO_5046531096" evidence="2">
    <location>
        <begin position="37"/>
        <end position="379"/>
    </location>
</feature>
<gene>
    <name evidence="4" type="primary">LOC101861303</name>
</gene>
<feature type="region of interest" description="Disordered" evidence="1">
    <location>
        <begin position="102"/>
        <end position="138"/>
    </location>
</feature>
<feature type="compositionally biased region" description="Acidic residues" evidence="1">
    <location>
        <begin position="183"/>
        <end position="235"/>
    </location>
</feature>
<feature type="signal peptide" evidence="2">
    <location>
        <begin position="1"/>
        <end position="36"/>
    </location>
</feature>
<dbReference type="GeneID" id="101861303"/>
<reference evidence="4" key="1">
    <citation type="submission" date="2025-08" db="UniProtKB">
        <authorList>
            <consortium name="RefSeq"/>
        </authorList>
    </citation>
    <scope>IDENTIFICATION</scope>
</reference>
<dbReference type="RefSeq" id="XP_035827287.1">
    <property type="nucleotide sequence ID" value="XM_035971394.1"/>
</dbReference>
<sequence length="379" mass="41545">MDYACGSGLRRMHCLTASSWSGHVMTALLLIGLTVGQHVLPDDSRNSLNGVHDIDFIDLDDPIPSLSLSDINSQTDEVKISTGQGHIVMAGPRNDVIVDDEEFFSSGSGSGSGDLSDVTDPPPPPVMTPTSKKTSKKLEAGSLKFKVVEGGRDNAKNSTDVQKSHLEQLQKSLDTLDQTFVDTDSEDDDDFVEDKEEEEEEEAEEEEEDEEEDEEREKEEEAERDEDGDDKEEDDKAMNDVVYDDAPASSLAAASNSVISPPEWTRWSAWFEVNQYTRMRTRECRLGKQLASASNCKGARMQAMTCEDKSLGICGPAHDVTQGEDTDHAFVKGKALVCWGKRFTVLATLSVCPGVILMSRSKTHLASQTTVAMSFFSDG</sequence>
<keyword evidence="3" id="KW-1185">Reference proteome</keyword>
<evidence type="ECO:0000256" key="2">
    <source>
        <dbReference type="SAM" id="SignalP"/>
    </source>
</evidence>
<dbReference type="Proteomes" id="UP000694888">
    <property type="component" value="Unplaced"/>
</dbReference>